<dbReference type="Gene3D" id="3.40.50.150">
    <property type="entry name" value="Vaccinia Virus protein VP39"/>
    <property type="match status" value="1"/>
</dbReference>
<dbReference type="Pfam" id="PF08241">
    <property type="entry name" value="Methyltransf_11"/>
    <property type="match status" value="1"/>
</dbReference>
<dbReference type="RefSeq" id="WP_114686489.1">
    <property type="nucleotide sequence ID" value="NZ_QQNB01000001.1"/>
</dbReference>
<gene>
    <name evidence="2" type="ORF">DVW87_04360</name>
</gene>
<accession>A0A369VYL1</accession>
<dbReference type="GO" id="GO:0008757">
    <property type="term" value="F:S-adenosylmethionine-dependent methyltransferase activity"/>
    <property type="evidence" value="ECO:0007669"/>
    <property type="project" value="InterPro"/>
</dbReference>
<keyword evidence="2" id="KW-0808">Transferase</keyword>
<dbReference type="EMBL" id="QQNB01000001">
    <property type="protein sequence ID" value="RDE06909.1"/>
    <property type="molecule type" value="Genomic_DNA"/>
</dbReference>
<protein>
    <submittedName>
        <fullName evidence="2">Class I SAM-dependent methyltransferase</fullName>
    </submittedName>
</protein>
<feature type="domain" description="Methyltransferase type 11" evidence="1">
    <location>
        <begin position="52"/>
        <end position="146"/>
    </location>
</feature>
<keyword evidence="3" id="KW-1185">Reference proteome</keyword>
<organism evidence="2 3">
    <name type="scientific">Sphingomonas aracearum</name>
    <dbReference type="NCBI Taxonomy" id="2283317"/>
    <lineage>
        <taxon>Bacteria</taxon>
        <taxon>Pseudomonadati</taxon>
        <taxon>Pseudomonadota</taxon>
        <taxon>Alphaproteobacteria</taxon>
        <taxon>Sphingomonadales</taxon>
        <taxon>Sphingomonadaceae</taxon>
        <taxon>Sphingomonas</taxon>
    </lineage>
</organism>
<dbReference type="Proteomes" id="UP000253918">
    <property type="component" value="Unassembled WGS sequence"/>
</dbReference>
<keyword evidence="2" id="KW-0489">Methyltransferase</keyword>
<dbReference type="SUPFAM" id="SSF53335">
    <property type="entry name" value="S-adenosyl-L-methionine-dependent methyltransferases"/>
    <property type="match status" value="1"/>
</dbReference>
<comment type="caution">
    <text evidence="2">The sequence shown here is derived from an EMBL/GenBank/DDBJ whole genome shotgun (WGS) entry which is preliminary data.</text>
</comment>
<dbReference type="InterPro" id="IPR029063">
    <property type="entry name" value="SAM-dependent_MTases_sf"/>
</dbReference>
<dbReference type="CDD" id="cd02440">
    <property type="entry name" value="AdoMet_MTases"/>
    <property type="match status" value="1"/>
</dbReference>
<dbReference type="PANTHER" id="PTHR42912:SF93">
    <property type="entry name" value="N6-ADENOSINE-METHYLTRANSFERASE TMT1A"/>
    <property type="match status" value="1"/>
</dbReference>
<dbReference type="InterPro" id="IPR050508">
    <property type="entry name" value="Methyltransf_Superfamily"/>
</dbReference>
<dbReference type="AlphaFoldDB" id="A0A369VYL1"/>
<reference evidence="2 3" key="1">
    <citation type="submission" date="2018-07" db="EMBL/GenBank/DDBJ databases">
        <title>a novel species of Sphingomonas isolated from the rhizosphere soil of Araceae plant.</title>
        <authorList>
            <person name="Zhiyong W."/>
            <person name="Qinglan Z."/>
            <person name="Zhiwei F."/>
            <person name="Ding X."/>
            <person name="Gejiao W."/>
            <person name="Shixue Z."/>
        </authorList>
    </citation>
    <scope>NUCLEOTIDE SEQUENCE [LARGE SCALE GENOMIC DNA]</scope>
    <source>
        <strain evidence="2 3">WZY 27</strain>
    </source>
</reference>
<dbReference type="InterPro" id="IPR013216">
    <property type="entry name" value="Methyltransf_11"/>
</dbReference>
<name>A0A369VYL1_9SPHN</name>
<evidence type="ECO:0000313" key="3">
    <source>
        <dbReference type="Proteomes" id="UP000253918"/>
    </source>
</evidence>
<dbReference type="GO" id="GO:0032259">
    <property type="term" value="P:methylation"/>
    <property type="evidence" value="ECO:0007669"/>
    <property type="project" value="UniProtKB-KW"/>
</dbReference>
<evidence type="ECO:0000313" key="2">
    <source>
        <dbReference type="EMBL" id="RDE06909.1"/>
    </source>
</evidence>
<dbReference type="PANTHER" id="PTHR42912">
    <property type="entry name" value="METHYLTRANSFERASE"/>
    <property type="match status" value="1"/>
</dbReference>
<dbReference type="OrthoDB" id="9777830at2"/>
<sequence>MPAIASSIDDINRRGFRRSDVVRHYGSAQDFMDPGERLAFAALEKEPPHLLLDIGVGGGRTIPLLAPRCDRYFGVDYIEENIAVARAQHPGADLYVADARALPWRDESFDAAVFSFNGLDSVDADARLLILAEVRRVLRPGGRFILSCLNLDGPSARTRIELPVRTQSGPARFVKDVLGLPLWAARCLVNGPAVHLRARRMRDRVPPGFALLQPPVHDFSLLLMFSQVPAMTRQLVEAGFAVERVHGEDGTPVGEEERPRNSRWCYFIARRSSN</sequence>
<proteinExistence type="predicted"/>
<evidence type="ECO:0000259" key="1">
    <source>
        <dbReference type="Pfam" id="PF08241"/>
    </source>
</evidence>